<accession>A0A917MPT3</accession>
<organism evidence="2 3">
    <name type="scientific">Microbacterium album</name>
    <dbReference type="NCBI Taxonomy" id="2053191"/>
    <lineage>
        <taxon>Bacteria</taxon>
        <taxon>Bacillati</taxon>
        <taxon>Actinomycetota</taxon>
        <taxon>Actinomycetes</taxon>
        <taxon>Micrococcales</taxon>
        <taxon>Microbacteriaceae</taxon>
        <taxon>Microbacterium</taxon>
    </lineage>
</organism>
<reference evidence="2" key="1">
    <citation type="journal article" date="2014" name="Int. J. Syst. Evol. Microbiol.">
        <title>Complete genome sequence of Corynebacterium casei LMG S-19264T (=DSM 44701T), isolated from a smear-ripened cheese.</title>
        <authorList>
            <consortium name="US DOE Joint Genome Institute (JGI-PGF)"/>
            <person name="Walter F."/>
            <person name="Albersmeier A."/>
            <person name="Kalinowski J."/>
            <person name="Ruckert C."/>
        </authorList>
    </citation>
    <scope>NUCLEOTIDE SEQUENCE</scope>
    <source>
        <strain evidence="2">CGMCC 1.15794</strain>
    </source>
</reference>
<sequence>MSRAPIPRRVVAVLLVAAVVAVGAAVLAGALRPWAAPVAEVERAAAADPAPVLEPAPLALPEEPDVLVLGDSWTYGSAATPLELGYAYVLADLLGGRTHVDGVRGSGYVRPGVPTFGERIAELDPEARYDLIVVQGSINDRREPAEGYPDAVTAAWDALAALYPETPVVVLGPAPQVLPVEEATARIDADLASLAQTRGWWYISPLREEWITEDNYRTVIDTSETGANHPSVAGHAYLAERLAQSLAEIVDPATRLEAADDPEAPGSL</sequence>
<name>A0A917MPT3_9MICO</name>
<dbReference type="Pfam" id="PF13472">
    <property type="entry name" value="Lipase_GDSL_2"/>
    <property type="match status" value="1"/>
</dbReference>
<dbReference type="RefSeq" id="WP_188756809.1">
    <property type="nucleotide sequence ID" value="NZ_BMJY01000016.1"/>
</dbReference>
<dbReference type="Gene3D" id="3.40.50.1110">
    <property type="entry name" value="SGNH hydrolase"/>
    <property type="match status" value="1"/>
</dbReference>
<comment type="caution">
    <text evidence="2">The sequence shown here is derived from an EMBL/GenBank/DDBJ whole genome shotgun (WGS) entry which is preliminary data.</text>
</comment>
<evidence type="ECO:0000259" key="1">
    <source>
        <dbReference type="Pfam" id="PF13472"/>
    </source>
</evidence>
<dbReference type="SUPFAM" id="SSF52266">
    <property type="entry name" value="SGNH hydrolase"/>
    <property type="match status" value="1"/>
</dbReference>
<gene>
    <name evidence="2" type="ORF">GCM10010921_26740</name>
</gene>
<dbReference type="EMBL" id="BMJY01000016">
    <property type="protein sequence ID" value="GGH48919.1"/>
    <property type="molecule type" value="Genomic_DNA"/>
</dbReference>
<dbReference type="InterPro" id="IPR036514">
    <property type="entry name" value="SGNH_hydro_sf"/>
</dbReference>
<dbReference type="Proteomes" id="UP000657592">
    <property type="component" value="Unassembled WGS sequence"/>
</dbReference>
<evidence type="ECO:0000313" key="2">
    <source>
        <dbReference type="EMBL" id="GGH48919.1"/>
    </source>
</evidence>
<keyword evidence="3" id="KW-1185">Reference proteome</keyword>
<dbReference type="AlphaFoldDB" id="A0A917MPT3"/>
<feature type="domain" description="SGNH hydrolase-type esterase" evidence="1">
    <location>
        <begin position="68"/>
        <end position="236"/>
    </location>
</feature>
<dbReference type="CDD" id="cd00229">
    <property type="entry name" value="SGNH_hydrolase"/>
    <property type="match status" value="1"/>
</dbReference>
<evidence type="ECO:0000313" key="3">
    <source>
        <dbReference type="Proteomes" id="UP000657592"/>
    </source>
</evidence>
<reference evidence="2" key="2">
    <citation type="submission" date="2020-09" db="EMBL/GenBank/DDBJ databases">
        <authorList>
            <person name="Sun Q."/>
            <person name="Zhou Y."/>
        </authorList>
    </citation>
    <scope>NUCLEOTIDE SEQUENCE</scope>
    <source>
        <strain evidence="2">CGMCC 1.15794</strain>
    </source>
</reference>
<proteinExistence type="predicted"/>
<protein>
    <recommendedName>
        <fullName evidence="1">SGNH hydrolase-type esterase domain-containing protein</fullName>
    </recommendedName>
</protein>
<dbReference type="InterPro" id="IPR013830">
    <property type="entry name" value="SGNH_hydro"/>
</dbReference>